<organism evidence="7 8">
    <name type="scientific">Tritrichomonas musculus</name>
    <dbReference type="NCBI Taxonomy" id="1915356"/>
    <lineage>
        <taxon>Eukaryota</taxon>
        <taxon>Metamonada</taxon>
        <taxon>Parabasalia</taxon>
        <taxon>Tritrichomonadida</taxon>
        <taxon>Tritrichomonadidae</taxon>
        <taxon>Tritrichomonas</taxon>
    </lineage>
</organism>
<reference evidence="7 8" key="1">
    <citation type="submission" date="2024-04" db="EMBL/GenBank/DDBJ databases">
        <title>Tritrichomonas musculus Genome.</title>
        <authorList>
            <person name="Alves-Ferreira E."/>
            <person name="Grigg M."/>
            <person name="Lorenzi H."/>
            <person name="Galac M."/>
        </authorList>
    </citation>
    <scope>NUCLEOTIDE SEQUENCE [LARGE SCALE GENOMIC DNA]</scope>
    <source>
        <strain evidence="7 8">EAF2021</strain>
    </source>
</reference>
<keyword evidence="5" id="KW-0560">Oxidoreductase</keyword>
<keyword evidence="8" id="KW-1185">Reference proteome</keyword>
<protein>
    <recommendedName>
        <fullName evidence="6">Nitroreductase domain-containing protein</fullName>
    </recommendedName>
</protein>
<proteinExistence type="inferred from homology"/>
<evidence type="ECO:0000256" key="1">
    <source>
        <dbReference type="ARBA" id="ARBA00001917"/>
    </source>
</evidence>
<evidence type="ECO:0000259" key="6">
    <source>
        <dbReference type="Pfam" id="PF00881"/>
    </source>
</evidence>
<evidence type="ECO:0000256" key="4">
    <source>
        <dbReference type="ARBA" id="ARBA00022643"/>
    </source>
</evidence>
<feature type="domain" description="Nitroreductase" evidence="6">
    <location>
        <begin position="150"/>
        <end position="229"/>
    </location>
</feature>
<evidence type="ECO:0000256" key="3">
    <source>
        <dbReference type="ARBA" id="ARBA00022630"/>
    </source>
</evidence>
<comment type="cofactor">
    <cofactor evidence="1">
        <name>FMN</name>
        <dbReference type="ChEBI" id="CHEBI:58210"/>
    </cofactor>
</comment>
<evidence type="ECO:0000313" key="7">
    <source>
        <dbReference type="EMBL" id="KAK8848245.1"/>
    </source>
</evidence>
<accession>A0ABR2HJ94</accession>
<name>A0ABR2HJ94_9EUKA</name>
<gene>
    <name evidence="7" type="ORF">M9Y10_019301</name>
</gene>
<evidence type="ECO:0000313" key="8">
    <source>
        <dbReference type="Proteomes" id="UP001470230"/>
    </source>
</evidence>
<dbReference type="Pfam" id="PF00881">
    <property type="entry name" value="Nitroreductase"/>
    <property type="match status" value="1"/>
</dbReference>
<sequence length="312" mass="35771">MSSTNTGEFFNVVVPGHFNTLQPVHIQCFNQLTDEISNHFSINPKSKIRYHFIIYPQYGFDLDSVKMLLSSFSFCSTSNEYNEEQIQNLKKLNQFYLDIYKININCIVEFDPNFFANWPSSDSFSKTGINYYKFIHKHPDFASNENLFMRRFSPSLFTDQPVSDEIIKEAVEAARRAPSAGNLQAYSLILIKNKQKLQEICNAALQQGIITNSAGVFAFVIEKEQSAAKYRSRGRTLYALQDATIACSHLQLTLESFGVQSRWIGAFRDEEMRNILDVGDKDIAGLLVFGYGKQSHHRSKRRNIDSYFTVIP</sequence>
<dbReference type="PANTHER" id="PTHR43673:SF2">
    <property type="entry name" value="NITROREDUCTASE"/>
    <property type="match status" value="1"/>
</dbReference>
<comment type="similarity">
    <text evidence="2">Belongs to the nitroreductase family.</text>
</comment>
<dbReference type="Proteomes" id="UP001470230">
    <property type="component" value="Unassembled WGS sequence"/>
</dbReference>
<dbReference type="SUPFAM" id="SSF55469">
    <property type="entry name" value="FMN-dependent nitroreductase-like"/>
    <property type="match status" value="1"/>
</dbReference>
<evidence type="ECO:0000256" key="5">
    <source>
        <dbReference type="ARBA" id="ARBA00023002"/>
    </source>
</evidence>
<dbReference type="CDD" id="cd02062">
    <property type="entry name" value="Nitro_FMN_reductase"/>
    <property type="match status" value="1"/>
</dbReference>
<dbReference type="PANTHER" id="PTHR43673">
    <property type="entry name" value="NAD(P)H NITROREDUCTASE YDGI-RELATED"/>
    <property type="match status" value="1"/>
</dbReference>
<dbReference type="Gene3D" id="3.40.109.10">
    <property type="entry name" value="NADH Oxidase"/>
    <property type="match status" value="1"/>
</dbReference>
<evidence type="ECO:0000256" key="2">
    <source>
        <dbReference type="ARBA" id="ARBA00007118"/>
    </source>
</evidence>
<keyword evidence="3" id="KW-0285">Flavoprotein</keyword>
<comment type="caution">
    <text evidence="7">The sequence shown here is derived from an EMBL/GenBank/DDBJ whole genome shotgun (WGS) entry which is preliminary data.</text>
</comment>
<keyword evidence="4" id="KW-0288">FMN</keyword>
<dbReference type="InterPro" id="IPR000415">
    <property type="entry name" value="Nitroreductase-like"/>
</dbReference>
<dbReference type="InterPro" id="IPR029479">
    <property type="entry name" value="Nitroreductase"/>
</dbReference>
<dbReference type="EMBL" id="JAPFFF010000027">
    <property type="protein sequence ID" value="KAK8848245.1"/>
    <property type="molecule type" value="Genomic_DNA"/>
</dbReference>